<name>A0A8J3YT30_9ACTN</name>
<accession>A0A8J3YT30</accession>
<dbReference type="Gene3D" id="3.40.640.10">
    <property type="entry name" value="Type I PLP-dependent aspartate aminotransferase-like (Major domain)"/>
    <property type="match status" value="1"/>
</dbReference>
<dbReference type="InterPro" id="IPR015422">
    <property type="entry name" value="PyrdxlP-dep_Trfase_small"/>
</dbReference>
<keyword evidence="2" id="KW-0663">Pyridoxal phosphate</keyword>
<dbReference type="PANTHER" id="PTHR42885:SF1">
    <property type="entry name" value="THREONINE-PHOSPHATE DECARBOXYLASE"/>
    <property type="match status" value="1"/>
</dbReference>
<dbReference type="GO" id="GO:0016747">
    <property type="term" value="F:acyltransferase activity, transferring groups other than amino-acyl groups"/>
    <property type="evidence" value="ECO:0007669"/>
    <property type="project" value="InterPro"/>
</dbReference>
<evidence type="ECO:0000256" key="1">
    <source>
        <dbReference type="ARBA" id="ARBA00001933"/>
    </source>
</evidence>
<dbReference type="SUPFAM" id="SSF53383">
    <property type="entry name" value="PLP-dependent transferases"/>
    <property type="match status" value="1"/>
</dbReference>
<gene>
    <name evidence="4" type="ORF">Val02_80650</name>
</gene>
<dbReference type="InterPro" id="IPR015421">
    <property type="entry name" value="PyrdxlP-dep_Trfase_major"/>
</dbReference>
<dbReference type="PROSITE" id="PS51186">
    <property type="entry name" value="GNAT"/>
    <property type="match status" value="1"/>
</dbReference>
<dbReference type="Gene3D" id="3.90.1150.10">
    <property type="entry name" value="Aspartate Aminotransferase, domain 1"/>
    <property type="match status" value="1"/>
</dbReference>
<organism evidence="4 5">
    <name type="scientific">Virgisporangium aliadipatigenens</name>
    <dbReference type="NCBI Taxonomy" id="741659"/>
    <lineage>
        <taxon>Bacteria</taxon>
        <taxon>Bacillati</taxon>
        <taxon>Actinomycetota</taxon>
        <taxon>Actinomycetes</taxon>
        <taxon>Micromonosporales</taxon>
        <taxon>Micromonosporaceae</taxon>
        <taxon>Virgisporangium</taxon>
    </lineage>
</organism>
<sequence length="570" mass="61595">MELRIATDGDLLEIRRIRHDVYAAELGQHPRNDDGALTDDLDGENVFIVAATKGRGPTGSGDEIVGFVSVTPPWLGRYSIDKYLRRADWPPLRDASGLFEVRLLTVPRGHRSSAAAGLLMYAALRWVQAHGGRRVVAIGRAEVLSLYTRAGLRPVGHRFRSGEVTFELLEAEVAGLAERAAGKRRALERALTRWDLPMPWQPSGAAGAFHGGASFAAIGSGFDTLERRERIIPADVLDAWFPPAPGAVEALRGHAGWITRSSPPTHADGLVAAISAARGVPPEAIAVGAGSSDLVFRAFGRWLSPASRVLLPEPTYGEYAHVLENVVGARVDRLPLHPDEDWRLDNRRLGDALGSGRYDLVVLVNPNNPTGRYEPDLAAALAQAPPRTRVWVDEAYLEYTGGGSLEGLAAGSPNVVVCKSMSKVYALSGVRVAYLVTDPAAAAELRRWTPPWQVGLPGQIAAVRALADPAWYAARWAETAELRRKLAGALRERGATVDDDVAGNFVLVDVPSAGECVARARRDGVYLRDLSDLSALYRGRAVRVSVRPEREHARIIDAVLSARDGVVAQR</sequence>
<comment type="cofactor">
    <cofactor evidence="1">
        <name>pyridoxal 5'-phosphate</name>
        <dbReference type="ChEBI" id="CHEBI:597326"/>
    </cofactor>
</comment>
<evidence type="ECO:0000256" key="2">
    <source>
        <dbReference type="ARBA" id="ARBA00022898"/>
    </source>
</evidence>
<evidence type="ECO:0000313" key="4">
    <source>
        <dbReference type="EMBL" id="GIJ51179.1"/>
    </source>
</evidence>
<dbReference type="InterPro" id="IPR004839">
    <property type="entry name" value="Aminotransferase_I/II_large"/>
</dbReference>
<dbReference type="InterPro" id="IPR000182">
    <property type="entry name" value="GNAT_dom"/>
</dbReference>
<feature type="domain" description="N-acetyltransferase" evidence="3">
    <location>
        <begin position="1"/>
        <end position="175"/>
    </location>
</feature>
<dbReference type="RefSeq" id="WP_203904594.1">
    <property type="nucleotide sequence ID" value="NZ_BOPF01000045.1"/>
</dbReference>
<evidence type="ECO:0000259" key="3">
    <source>
        <dbReference type="PROSITE" id="PS51186"/>
    </source>
</evidence>
<proteinExistence type="predicted"/>
<dbReference type="SUPFAM" id="SSF55729">
    <property type="entry name" value="Acyl-CoA N-acyltransferases (Nat)"/>
    <property type="match status" value="1"/>
</dbReference>
<reference evidence="4" key="1">
    <citation type="submission" date="2021-01" db="EMBL/GenBank/DDBJ databases">
        <title>Whole genome shotgun sequence of Virgisporangium aliadipatigenens NBRC 105644.</title>
        <authorList>
            <person name="Komaki H."/>
            <person name="Tamura T."/>
        </authorList>
    </citation>
    <scope>NUCLEOTIDE SEQUENCE</scope>
    <source>
        <strain evidence="4">NBRC 105644</strain>
    </source>
</reference>
<dbReference type="Pfam" id="PF00155">
    <property type="entry name" value="Aminotran_1_2"/>
    <property type="match status" value="1"/>
</dbReference>
<protein>
    <recommendedName>
        <fullName evidence="3">N-acetyltransferase domain-containing protein</fullName>
    </recommendedName>
</protein>
<dbReference type="AlphaFoldDB" id="A0A8J3YT30"/>
<comment type="caution">
    <text evidence="4">The sequence shown here is derived from an EMBL/GenBank/DDBJ whole genome shotgun (WGS) entry which is preliminary data.</text>
</comment>
<dbReference type="CDD" id="cd00609">
    <property type="entry name" value="AAT_like"/>
    <property type="match status" value="1"/>
</dbReference>
<dbReference type="InterPro" id="IPR015424">
    <property type="entry name" value="PyrdxlP-dep_Trfase"/>
</dbReference>
<dbReference type="GO" id="GO:0030170">
    <property type="term" value="F:pyridoxal phosphate binding"/>
    <property type="evidence" value="ECO:0007669"/>
    <property type="project" value="InterPro"/>
</dbReference>
<keyword evidence="5" id="KW-1185">Reference proteome</keyword>
<dbReference type="EMBL" id="BOPF01000045">
    <property type="protein sequence ID" value="GIJ51179.1"/>
    <property type="molecule type" value="Genomic_DNA"/>
</dbReference>
<dbReference type="PANTHER" id="PTHR42885">
    <property type="entry name" value="HISTIDINOL-PHOSPHATE AMINOTRANSFERASE-RELATED"/>
    <property type="match status" value="1"/>
</dbReference>
<dbReference type="Proteomes" id="UP000619260">
    <property type="component" value="Unassembled WGS sequence"/>
</dbReference>
<dbReference type="Gene3D" id="3.40.630.30">
    <property type="match status" value="1"/>
</dbReference>
<dbReference type="InterPro" id="IPR016181">
    <property type="entry name" value="Acyl_CoA_acyltransferase"/>
</dbReference>
<evidence type="ECO:0000313" key="5">
    <source>
        <dbReference type="Proteomes" id="UP000619260"/>
    </source>
</evidence>